<dbReference type="AlphaFoldDB" id="A0A0E3UTX5"/>
<keyword evidence="4" id="KW-1185">Reference proteome</keyword>
<dbReference type="KEGG" id="sns:VC03_03750"/>
<dbReference type="InterPro" id="IPR008984">
    <property type="entry name" value="SMAD_FHA_dom_sf"/>
</dbReference>
<dbReference type="InterPro" id="IPR000253">
    <property type="entry name" value="FHA_dom"/>
</dbReference>
<dbReference type="PROSITE" id="PS50006">
    <property type="entry name" value="FHA_DOMAIN"/>
    <property type="match status" value="1"/>
</dbReference>
<name>A0A0E3UTX5_9FUSO</name>
<dbReference type="Gene3D" id="2.60.200.20">
    <property type="match status" value="1"/>
</dbReference>
<reference evidence="3 4" key="1">
    <citation type="journal article" date="2012" name="BMC Genomics">
        <title>Genomic sequence analysis and characterization of Sneathia amnii sp. nov.</title>
        <authorList>
            <consortium name="Vaginal Microbiome Consortium (additional members)"/>
            <person name="Harwich M.D.Jr."/>
            <person name="Serrano M.G."/>
            <person name="Fettweis J.M."/>
            <person name="Alves J.M."/>
            <person name="Reimers M.A."/>
            <person name="Buck G.A."/>
            <person name="Jefferson K.K."/>
        </authorList>
    </citation>
    <scope>NUCLEOTIDE SEQUENCE [LARGE SCALE GENOMIC DNA]</scope>
    <source>
        <strain evidence="3 4">SN35</strain>
    </source>
</reference>
<feature type="transmembrane region" description="Helical" evidence="1">
    <location>
        <begin position="60"/>
        <end position="79"/>
    </location>
</feature>
<evidence type="ECO:0000259" key="2">
    <source>
        <dbReference type="PROSITE" id="PS50006"/>
    </source>
</evidence>
<evidence type="ECO:0000313" key="4">
    <source>
        <dbReference type="Proteomes" id="UP000033103"/>
    </source>
</evidence>
<dbReference type="EMBL" id="CP011280">
    <property type="protein sequence ID" value="AKC95624.1"/>
    <property type="molecule type" value="Genomic_DNA"/>
</dbReference>
<proteinExistence type="predicted"/>
<dbReference type="CDD" id="cd00060">
    <property type="entry name" value="FHA"/>
    <property type="match status" value="1"/>
</dbReference>
<accession>A0A0E3UTX5</accession>
<dbReference type="Pfam" id="PF00498">
    <property type="entry name" value="FHA"/>
    <property type="match status" value="1"/>
</dbReference>
<dbReference type="PATRIC" id="fig|1069640.6.peg.741"/>
<dbReference type="HOGENOM" id="CLU_1255269_0_0_0"/>
<feature type="transmembrane region" description="Helical" evidence="1">
    <location>
        <begin position="37"/>
        <end position="54"/>
    </location>
</feature>
<keyword evidence="1" id="KW-0472">Membrane</keyword>
<organism evidence="3 4">
    <name type="scientific">Sneathia vaginalis</name>
    <dbReference type="NCBI Taxonomy" id="187101"/>
    <lineage>
        <taxon>Bacteria</taxon>
        <taxon>Fusobacteriati</taxon>
        <taxon>Fusobacteriota</taxon>
        <taxon>Fusobacteriia</taxon>
        <taxon>Fusobacteriales</taxon>
        <taxon>Leptotrichiaceae</taxon>
        <taxon>Sneathia</taxon>
    </lineage>
</organism>
<dbReference type="STRING" id="187101.VC03_03750"/>
<protein>
    <recommendedName>
        <fullName evidence="2">FHA domain-containing protein</fullName>
    </recommendedName>
</protein>
<dbReference type="Proteomes" id="UP000033103">
    <property type="component" value="Chromosome"/>
</dbReference>
<keyword evidence="1" id="KW-1133">Transmembrane helix</keyword>
<dbReference type="SMART" id="SM00240">
    <property type="entry name" value="FHA"/>
    <property type="match status" value="1"/>
</dbReference>
<feature type="domain" description="FHA" evidence="2">
    <location>
        <begin position="135"/>
        <end position="186"/>
    </location>
</feature>
<gene>
    <name evidence="3" type="ORF">VC03_03750</name>
</gene>
<evidence type="ECO:0000313" key="3">
    <source>
        <dbReference type="EMBL" id="AKC95624.1"/>
    </source>
</evidence>
<evidence type="ECO:0000256" key="1">
    <source>
        <dbReference type="SAM" id="Phobius"/>
    </source>
</evidence>
<keyword evidence="1" id="KW-0812">Transmembrane</keyword>
<sequence>MRNLFILNRVFRYIFKNVKSKDIKKISIRKNFLKPEYTVVILMIIIVIIYGIISQKPKNTFLLLLTFFTMYNSVYVLFINKVISKKMEKEIYEFDKREKDKKRELIRKKYNINEIIVLDDYGDDKHIYKVLKNEYVIGKNSKSAIVDIDLTDQINSDFVSRRHARIYKQDNKFYVVDEGSKNGTDVIKTNNRKINLIAFKGENILVGDIIHIHGIKILLN</sequence>
<dbReference type="SUPFAM" id="SSF49879">
    <property type="entry name" value="SMAD/FHA domain"/>
    <property type="match status" value="1"/>
</dbReference>